<dbReference type="PANTHER" id="PTHR30100">
    <property type="entry name" value="FATTY ACID/PHOSPHOLIPID SYNTHESIS PROTEIN PLSX"/>
    <property type="match status" value="1"/>
</dbReference>
<comment type="caution">
    <text evidence="11">The sequence shown here is derived from an EMBL/GenBank/DDBJ whole genome shotgun (WGS) entry which is preliminary data.</text>
</comment>
<evidence type="ECO:0000256" key="10">
    <source>
        <dbReference type="HAMAP-Rule" id="MF_00019"/>
    </source>
</evidence>
<dbReference type="GO" id="GO:0008654">
    <property type="term" value="P:phospholipid biosynthetic process"/>
    <property type="evidence" value="ECO:0007669"/>
    <property type="project" value="UniProtKB-KW"/>
</dbReference>
<comment type="subcellular location">
    <subcellularLocation>
        <location evidence="10">Cytoplasm</location>
    </subcellularLocation>
    <text evidence="10">Associated with the membrane possibly through PlsY.</text>
</comment>
<keyword evidence="12" id="KW-1185">Reference proteome</keyword>
<evidence type="ECO:0000313" key="12">
    <source>
        <dbReference type="Proteomes" id="UP000557217"/>
    </source>
</evidence>
<keyword evidence="3 10" id="KW-0444">Lipid biosynthesis</keyword>
<sequence length="332" mass="36027">MKIAIDGMGGDHAPQKIVEGVNEALKDFTNIEIQLFGRKEELEKYIIQNDRLEIIHCEEVITGEDDPVRSVRRKKDSSMTRMLEAVSEGKVDACISAGNTGAYMSGGLFKVGRIEGVSRPALATILPTVDGKGFLMLDLGANADAKPENLFQYAVMGNIYAQKVQGIARPRIGLLNIGTEENKGNELTKAVYGMLQQGDFNFVGNVEARDLLEGVADVVVTDGFTGNMVLKSIEGTAGTLMKMLKDVFMASTKTKLGALLVKNELKGLKNKLDYSEHGGALLFGLQAPVVKAHGSSDARAIYNTIRQAAMMVENDIVNVMKQAILESQKENE</sequence>
<proteinExistence type="inferred from homology"/>
<keyword evidence="11" id="KW-0012">Acyltransferase</keyword>
<evidence type="ECO:0000256" key="8">
    <source>
        <dbReference type="ARBA" id="ARBA00024069"/>
    </source>
</evidence>
<dbReference type="InterPro" id="IPR003664">
    <property type="entry name" value="FA_synthesis"/>
</dbReference>
<evidence type="ECO:0000256" key="1">
    <source>
        <dbReference type="ARBA" id="ARBA00001232"/>
    </source>
</evidence>
<dbReference type="PIRSF" id="PIRSF002465">
    <property type="entry name" value="Phsphlp_syn_PlsX"/>
    <property type="match status" value="1"/>
</dbReference>
<keyword evidence="5 10" id="KW-0443">Lipid metabolism</keyword>
<protein>
    <recommendedName>
        <fullName evidence="8 10">Phosphate acyltransferase</fullName>
        <ecNumber evidence="8 10">2.3.1.274</ecNumber>
    </recommendedName>
    <alternativeName>
        <fullName evidence="10">Acyl-ACP phosphotransacylase</fullName>
    </alternativeName>
    <alternativeName>
        <fullName evidence="10">Acyl-[acyl-carrier-protein]--phosphate acyltransferase</fullName>
    </alternativeName>
    <alternativeName>
        <fullName evidence="10">Phosphate-acyl-ACP acyltransferase</fullName>
    </alternativeName>
</protein>
<keyword evidence="7 10" id="KW-1208">Phospholipid metabolism</keyword>
<name>A0A840PTV2_URETH</name>
<keyword evidence="4 10" id="KW-0808">Transferase</keyword>
<comment type="function">
    <text evidence="10">Catalyzes the reversible formation of acyl-phosphate (acyl-PO(4)) from acyl-[acyl-carrier-protein] (acyl-ACP). This enzyme utilizes acyl-ACP as fatty acyl donor, but not acyl-CoA.</text>
</comment>
<comment type="pathway">
    <text evidence="10">Lipid metabolism; phospholipid metabolism.</text>
</comment>
<dbReference type="EMBL" id="JACHGZ010000031">
    <property type="protein sequence ID" value="MBB5149899.1"/>
    <property type="molecule type" value="Genomic_DNA"/>
</dbReference>
<dbReference type="Gene3D" id="3.40.718.10">
    <property type="entry name" value="Isopropylmalate Dehydrogenase"/>
    <property type="match status" value="1"/>
</dbReference>
<evidence type="ECO:0000256" key="5">
    <source>
        <dbReference type="ARBA" id="ARBA00023098"/>
    </source>
</evidence>
<dbReference type="PANTHER" id="PTHR30100:SF1">
    <property type="entry name" value="PHOSPHATE ACYLTRANSFERASE"/>
    <property type="match status" value="1"/>
</dbReference>
<evidence type="ECO:0000256" key="9">
    <source>
        <dbReference type="ARBA" id="ARBA00046608"/>
    </source>
</evidence>
<keyword evidence="6 10" id="KW-0594">Phospholipid biosynthesis</keyword>
<comment type="catalytic activity">
    <reaction evidence="1 10">
        <text>a fatty acyl-[ACP] + phosphate = an acyl phosphate + holo-[ACP]</text>
        <dbReference type="Rhea" id="RHEA:42292"/>
        <dbReference type="Rhea" id="RHEA-COMP:9685"/>
        <dbReference type="Rhea" id="RHEA-COMP:14125"/>
        <dbReference type="ChEBI" id="CHEBI:43474"/>
        <dbReference type="ChEBI" id="CHEBI:59918"/>
        <dbReference type="ChEBI" id="CHEBI:64479"/>
        <dbReference type="ChEBI" id="CHEBI:138651"/>
        <dbReference type="EC" id="2.3.1.274"/>
    </reaction>
</comment>
<dbReference type="HAMAP" id="MF_00019">
    <property type="entry name" value="PlsX"/>
    <property type="match status" value="1"/>
</dbReference>
<keyword evidence="2 10" id="KW-0963">Cytoplasm</keyword>
<gene>
    <name evidence="10" type="primary">plsX</name>
    <name evidence="11" type="ORF">HNR36_002298</name>
</gene>
<evidence type="ECO:0000256" key="7">
    <source>
        <dbReference type="ARBA" id="ARBA00023264"/>
    </source>
</evidence>
<evidence type="ECO:0000256" key="4">
    <source>
        <dbReference type="ARBA" id="ARBA00022679"/>
    </source>
</evidence>
<dbReference type="RefSeq" id="WP_016837451.1">
    <property type="nucleotide sequence ID" value="NZ_AP018335.1"/>
</dbReference>
<dbReference type="SUPFAM" id="SSF53659">
    <property type="entry name" value="Isocitrate/Isopropylmalate dehydrogenase-like"/>
    <property type="match status" value="1"/>
</dbReference>
<dbReference type="GO" id="GO:0006633">
    <property type="term" value="P:fatty acid biosynthetic process"/>
    <property type="evidence" value="ECO:0007669"/>
    <property type="project" value="UniProtKB-UniRule"/>
</dbReference>
<evidence type="ECO:0000313" key="11">
    <source>
        <dbReference type="EMBL" id="MBB5149899.1"/>
    </source>
</evidence>
<dbReference type="NCBIfam" id="TIGR00182">
    <property type="entry name" value="plsX"/>
    <property type="match status" value="1"/>
</dbReference>
<dbReference type="UniPathway" id="UPA00085"/>
<dbReference type="Pfam" id="PF02504">
    <property type="entry name" value="FA_synthesis"/>
    <property type="match status" value="1"/>
</dbReference>
<evidence type="ECO:0000256" key="3">
    <source>
        <dbReference type="ARBA" id="ARBA00022516"/>
    </source>
</evidence>
<reference evidence="11 12" key="1">
    <citation type="submission" date="2020-08" db="EMBL/GenBank/DDBJ databases">
        <title>Genomic Encyclopedia of Type Strains, Phase IV (KMG-IV): sequencing the most valuable type-strain genomes for metagenomic binning, comparative biology and taxonomic classification.</title>
        <authorList>
            <person name="Goeker M."/>
        </authorList>
    </citation>
    <scope>NUCLEOTIDE SEQUENCE [LARGE SCALE GENOMIC DNA]</scope>
    <source>
        <strain evidence="11 12">DSM 10633</strain>
    </source>
</reference>
<evidence type="ECO:0000256" key="6">
    <source>
        <dbReference type="ARBA" id="ARBA00023209"/>
    </source>
</evidence>
<dbReference type="GO" id="GO:0043811">
    <property type="term" value="F:phosphate:acyl-[acyl carrier protein] acyltransferase activity"/>
    <property type="evidence" value="ECO:0007669"/>
    <property type="project" value="UniProtKB-UniRule"/>
</dbReference>
<dbReference type="Proteomes" id="UP000557217">
    <property type="component" value="Unassembled WGS sequence"/>
</dbReference>
<accession>A0A840PTV2</accession>
<comment type="similarity">
    <text evidence="10">Belongs to the PlsX family.</text>
</comment>
<dbReference type="GO" id="GO:0005737">
    <property type="term" value="C:cytoplasm"/>
    <property type="evidence" value="ECO:0007669"/>
    <property type="project" value="UniProtKB-SubCell"/>
</dbReference>
<dbReference type="AlphaFoldDB" id="A0A840PTV2"/>
<comment type="subunit">
    <text evidence="9 10">Homodimer. Probably interacts with PlsY.</text>
</comment>
<organism evidence="11 12">
    <name type="scientific">Ureibacillus thermosphaericus</name>
    <dbReference type="NCBI Taxonomy" id="51173"/>
    <lineage>
        <taxon>Bacteria</taxon>
        <taxon>Bacillati</taxon>
        <taxon>Bacillota</taxon>
        <taxon>Bacilli</taxon>
        <taxon>Bacillales</taxon>
        <taxon>Caryophanaceae</taxon>
        <taxon>Ureibacillus</taxon>
    </lineage>
</organism>
<evidence type="ECO:0000256" key="2">
    <source>
        <dbReference type="ARBA" id="ARBA00022490"/>
    </source>
</evidence>
<dbReference type="InterPro" id="IPR012281">
    <property type="entry name" value="Phospholipid_synth_PlsX-like"/>
</dbReference>
<dbReference type="EC" id="2.3.1.274" evidence="8 10"/>